<reference evidence="1 2" key="1">
    <citation type="journal article" date="2016" name="Appl. Environ. Microbiol.">
        <title>Lack of Overt Genome Reduction in the Bryostatin-Producing Bryozoan Symbiont "Candidatus Endobugula sertula".</title>
        <authorList>
            <person name="Miller I.J."/>
            <person name="Vanee N."/>
            <person name="Fong S.S."/>
            <person name="Lim-Fong G.E."/>
            <person name="Kwan J.C."/>
        </authorList>
    </citation>
    <scope>NUCLEOTIDE SEQUENCE [LARGE SCALE GENOMIC DNA]</scope>
    <source>
        <strain evidence="1">AB1-4</strain>
    </source>
</reference>
<dbReference type="Pfam" id="PF26620">
    <property type="entry name" value="DUF8197"/>
    <property type="match status" value="1"/>
</dbReference>
<name>A0A1D2QTS0_9GAMM</name>
<gene>
    <name evidence="1" type="ORF">AB835_00290</name>
</gene>
<dbReference type="EMBL" id="MDLC01000002">
    <property type="protein sequence ID" value="ODS24981.1"/>
    <property type="molecule type" value="Genomic_DNA"/>
</dbReference>
<dbReference type="InterPro" id="IPR058510">
    <property type="entry name" value="DUF8197"/>
</dbReference>
<dbReference type="AlphaFoldDB" id="A0A1D2QTS0"/>
<dbReference type="NCBIfam" id="NF046101">
    <property type="entry name" value="PA3496_fam"/>
    <property type="match status" value="1"/>
</dbReference>
<dbReference type="InterPro" id="IPR058059">
    <property type="entry name" value="PA3496-like"/>
</dbReference>
<evidence type="ECO:0000313" key="1">
    <source>
        <dbReference type="EMBL" id="ODS24981.1"/>
    </source>
</evidence>
<protein>
    <submittedName>
        <fullName evidence="1">Uncharacterized protein</fullName>
    </submittedName>
</protein>
<accession>A0A1D2QTS0</accession>
<evidence type="ECO:0000313" key="2">
    <source>
        <dbReference type="Proteomes" id="UP000242502"/>
    </source>
</evidence>
<sequence length="62" mass="7290">MSDSTSSVDPFFDDVDESIVDDMDAVPSDETPKHPLNLRRRLENRLAERYLEKDVREFDFDL</sequence>
<comment type="caution">
    <text evidence="1">The sequence shown here is derived from an EMBL/GenBank/DDBJ whole genome shotgun (WGS) entry which is preliminary data.</text>
</comment>
<proteinExistence type="predicted"/>
<organism evidence="1 2">
    <name type="scientific">Candidatus Endobugula sertula</name>
    <name type="common">Bugula neritina bacterial symbiont</name>
    <dbReference type="NCBI Taxonomy" id="62101"/>
    <lineage>
        <taxon>Bacteria</taxon>
        <taxon>Pseudomonadati</taxon>
        <taxon>Pseudomonadota</taxon>
        <taxon>Gammaproteobacteria</taxon>
        <taxon>Cellvibrionales</taxon>
        <taxon>Cellvibrionaceae</taxon>
        <taxon>Candidatus Endobugula</taxon>
    </lineage>
</organism>
<dbReference type="Proteomes" id="UP000242502">
    <property type="component" value="Unassembled WGS sequence"/>
</dbReference>